<organism evidence="1 2">
    <name type="scientific">Necator americanus</name>
    <name type="common">Human hookworm</name>
    <dbReference type="NCBI Taxonomy" id="51031"/>
    <lineage>
        <taxon>Eukaryota</taxon>
        <taxon>Metazoa</taxon>
        <taxon>Ecdysozoa</taxon>
        <taxon>Nematoda</taxon>
        <taxon>Chromadorea</taxon>
        <taxon>Rhabditida</taxon>
        <taxon>Rhabditina</taxon>
        <taxon>Rhabditomorpha</taxon>
        <taxon>Strongyloidea</taxon>
        <taxon>Ancylostomatidae</taxon>
        <taxon>Bunostominae</taxon>
        <taxon>Necator</taxon>
    </lineage>
</organism>
<accession>A0ABR1ETG8</accession>
<dbReference type="EMBL" id="JAVFWL010000006">
    <property type="protein sequence ID" value="KAK6765937.1"/>
    <property type="molecule type" value="Genomic_DNA"/>
</dbReference>
<proteinExistence type="predicted"/>
<gene>
    <name evidence="1" type="primary">Necator_chrX.g25863</name>
    <name evidence="1" type="ORF">RB195_025697</name>
</gene>
<name>A0ABR1ETG8_NECAM</name>
<reference evidence="1 2" key="1">
    <citation type="submission" date="2023-08" db="EMBL/GenBank/DDBJ databases">
        <title>A Necator americanus chromosomal reference genome.</title>
        <authorList>
            <person name="Ilik V."/>
            <person name="Petrzelkova K.J."/>
            <person name="Pardy F."/>
            <person name="Fuh T."/>
            <person name="Niatou-Singa F.S."/>
            <person name="Gouil Q."/>
            <person name="Baker L."/>
            <person name="Ritchie M.E."/>
            <person name="Jex A.R."/>
            <person name="Gazzola D."/>
            <person name="Li H."/>
            <person name="Toshio Fujiwara R."/>
            <person name="Zhan B."/>
            <person name="Aroian R.V."/>
            <person name="Pafco B."/>
            <person name="Schwarz E.M."/>
        </authorList>
    </citation>
    <scope>NUCLEOTIDE SEQUENCE [LARGE SCALE GENOMIC DNA]</scope>
    <source>
        <strain evidence="1 2">Aroian</strain>
        <tissue evidence="1">Whole animal</tissue>
    </source>
</reference>
<sequence length="98" mass="10535">MLAPFIAAVRIGPTSITTATQSSTAQRRTHPLTQLHRASCRFDLTVVKSRQLEVGSVAQTGAHEVVRYSVTLGINEEPSLAQFTAALRVKSATATFLP</sequence>
<protein>
    <submittedName>
        <fullName evidence="1">Uncharacterized protein</fullName>
    </submittedName>
</protein>
<comment type="caution">
    <text evidence="1">The sequence shown here is derived from an EMBL/GenBank/DDBJ whole genome shotgun (WGS) entry which is preliminary data.</text>
</comment>
<evidence type="ECO:0000313" key="2">
    <source>
        <dbReference type="Proteomes" id="UP001303046"/>
    </source>
</evidence>
<keyword evidence="2" id="KW-1185">Reference proteome</keyword>
<dbReference type="Proteomes" id="UP001303046">
    <property type="component" value="Unassembled WGS sequence"/>
</dbReference>
<evidence type="ECO:0000313" key="1">
    <source>
        <dbReference type="EMBL" id="KAK6765937.1"/>
    </source>
</evidence>